<dbReference type="GO" id="GO:0032787">
    <property type="term" value="P:monocarboxylic acid metabolic process"/>
    <property type="evidence" value="ECO:0007669"/>
    <property type="project" value="UniProtKB-ARBA"/>
</dbReference>
<evidence type="ECO:0000256" key="2">
    <source>
        <dbReference type="RuleBase" id="RU000363"/>
    </source>
</evidence>
<evidence type="ECO:0000313" key="4">
    <source>
        <dbReference type="EMBL" id="QEN06517.1"/>
    </source>
</evidence>
<dbReference type="PRINTS" id="PR00081">
    <property type="entry name" value="GDHRDH"/>
</dbReference>
<dbReference type="AlphaFoldDB" id="A0A5C1QGF6"/>
<feature type="domain" description="Ketoreductase" evidence="3">
    <location>
        <begin position="9"/>
        <end position="194"/>
    </location>
</feature>
<protein>
    <submittedName>
        <fullName evidence="4">SDR family oxidoreductase</fullName>
    </submittedName>
</protein>
<dbReference type="InterPro" id="IPR050259">
    <property type="entry name" value="SDR"/>
</dbReference>
<dbReference type="InterPro" id="IPR002347">
    <property type="entry name" value="SDR_fam"/>
</dbReference>
<dbReference type="EMBL" id="CP036150">
    <property type="protein sequence ID" value="QEN06517.1"/>
    <property type="molecule type" value="Genomic_DNA"/>
</dbReference>
<dbReference type="FunFam" id="3.40.50.720:FF:000084">
    <property type="entry name" value="Short-chain dehydrogenase reductase"/>
    <property type="match status" value="1"/>
</dbReference>
<dbReference type="PANTHER" id="PTHR42879">
    <property type="entry name" value="3-OXOACYL-(ACYL-CARRIER-PROTEIN) REDUCTASE"/>
    <property type="match status" value="1"/>
</dbReference>
<dbReference type="InterPro" id="IPR036291">
    <property type="entry name" value="NAD(P)-bd_dom_sf"/>
</dbReference>
<dbReference type="Pfam" id="PF00106">
    <property type="entry name" value="adh_short"/>
    <property type="match status" value="1"/>
</dbReference>
<organism evidence="4 5">
    <name type="scientific">Oceanispirochaeta crateris</name>
    <dbReference type="NCBI Taxonomy" id="2518645"/>
    <lineage>
        <taxon>Bacteria</taxon>
        <taxon>Pseudomonadati</taxon>
        <taxon>Spirochaetota</taxon>
        <taxon>Spirochaetia</taxon>
        <taxon>Spirochaetales</taxon>
        <taxon>Spirochaetaceae</taxon>
        <taxon>Oceanispirochaeta</taxon>
    </lineage>
</organism>
<comment type="similarity">
    <text evidence="1 2">Belongs to the short-chain dehydrogenases/reductases (SDR) family.</text>
</comment>
<reference evidence="4 5" key="1">
    <citation type="submission" date="2019-02" db="EMBL/GenBank/DDBJ databases">
        <title>Complete Genome Sequence and Methylome Analysis of free living Spirochaetas.</title>
        <authorList>
            <person name="Fomenkov A."/>
            <person name="Dubinina G."/>
            <person name="Leshcheva N."/>
            <person name="Mikheeva N."/>
            <person name="Grabovich M."/>
            <person name="Vincze T."/>
            <person name="Roberts R.J."/>
        </authorList>
    </citation>
    <scope>NUCLEOTIDE SEQUENCE [LARGE SCALE GENOMIC DNA]</scope>
    <source>
        <strain evidence="4 5">K2</strain>
    </source>
</reference>
<dbReference type="KEGG" id="ock:EXM22_00360"/>
<dbReference type="PRINTS" id="PR00080">
    <property type="entry name" value="SDRFAMILY"/>
</dbReference>
<dbReference type="CDD" id="cd05233">
    <property type="entry name" value="SDR_c"/>
    <property type="match status" value="1"/>
</dbReference>
<dbReference type="PROSITE" id="PS00061">
    <property type="entry name" value="ADH_SHORT"/>
    <property type="match status" value="1"/>
</dbReference>
<dbReference type="OrthoDB" id="5786478at2"/>
<dbReference type="RefSeq" id="WP_149484600.1">
    <property type="nucleotide sequence ID" value="NZ_CP036150.1"/>
</dbReference>
<proteinExistence type="inferred from homology"/>
<evidence type="ECO:0000313" key="5">
    <source>
        <dbReference type="Proteomes" id="UP000324209"/>
    </source>
</evidence>
<name>A0A5C1QGF6_9SPIO</name>
<dbReference type="SMART" id="SM00822">
    <property type="entry name" value="PKS_KR"/>
    <property type="match status" value="1"/>
</dbReference>
<dbReference type="SUPFAM" id="SSF51735">
    <property type="entry name" value="NAD(P)-binding Rossmann-fold domains"/>
    <property type="match status" value="1"/>
</dbReference>
<gene>
    <name evidence="4" type="ORF">EXM22_00360</name>
</gene>
<evidence type="ECO:0000259" key="3">
    <source>
        <dbReference type="SMART" id="SM00822"/>
    </source>
</evidence>
<dbReference type="Gene3D" id="3.40.50.720">
    <property type="entry name" value="NAD(P)-binding Rossmann-like Domain"/>
    <property type="match status" value="1"/>
</dbReference>
<sequence length="242" mass="26321">MDKQDLTGKNILITGASRGIGRFVAVTLASEGAFVLLTGRNSSSLEETASIIRSAGGNALCLTADFSNQDAVFQLASEVKRHISILDVLINNAGQALSAPVGDTTTEDWDRIMTVNARSPYFLSQQLLPLMTGSSLKTIVNIASVVSTQGYPLQSAYSASKHALIGFSKSMARELQDQGFRVHVISPGGVATDMVTRVRPDINQEELIQPDEIAQWILFLLNHRGQGMVDHIQIRRESKLPW</sequence>
<dbReference type="InterPro" id="IPR057326">
    <property type="entry name" value="KR_dom"/>
</dbReference>
<keyword evidence="5" id="KW-1185">Reference proteome</keyword>
<dbReference type="PANTHER" id="PTHR42879:SF2">
    <property type="entry name" value="3-OXOACYL-[ACYL-CARRIER-PROTEIN] REDUCTASE FABG"/>
    <property type="match status" value="1"/>
</dbReference>
<evidence type="ECO:0000256" key="1">
    <source>
        <dbReference type="ARBA" id="ARBA00006484"/>
    </source>
</evidence>
<dbReference type="Proteomes" id="UP000324209">
    <property type="component" value="Chromosome"/>
</dbReference>
<accession>A0A5C1QGF6</accession>
<dbReference type="InterPro" id="IPR020904">
    <property type="entry name" value="Sc_DH/Rdtase_CS"/>
</dbReference>